<keyword evidence="6 8" id="KW-0342">GTP-binding</keyword>
<evidence type="ECO:0000256" key="1">
    <source>
        <dbReference type="ARBA" id="ARBA00022490"/>
    </source>
</evidence>
<dbReference type="Pfam" id="PF12804">
    <property type="entry name" value="NTP_transf_3"/>
    <property type="match status" value="1"/>
</dbReference>
<evidence type="ECO:0000256" key="8">
    <source>
        <dbReference type="HAMAP-Rule" id="MF_00316"/>
    </source>
</evidence>
<dbReference type="GO" id="GO:0016779">
    <property type="term" value="F:nucleotidyltransferase activity"/>
    <property type="evidence" value="ECO:0007669"/>
    <property type="project" value="UniProtKB-KW"/>
</dbReference>
<dbReference type="CDD" id="cd02503">
    <property type="entry name" value="MobA"/>
    <property type="match status" value="1"/>
</dbReference>
<evidence type="ECO:0000313" key="10">
    <source>
        <dbReference type="EMBL" id="GGC77509.1"/>
    </source>
</evidence>
<keyword evidence="11" id="KW-1185">Reference proteome</keyword>
<dbReference type="PANTHER" id="PTHR19136:SF81">
    <property type="entry name" value="MOLYBDENUM COFACTOR GUANYLYLTRANSFERASE"/>
    <property type="match status" value="1"/>
</dbReference>
<sequence>MGMIKEATAVILCGGKSTRMGFDKSLLKVKGEFVLLRTVKQLQKIFPKVLLVANQRTKFPAVFSQVTILEDHYHEKGPLGGLATGLEEIETEYLFLVACDIPNLTVDLIRIMKEHLSTYQIVLCQQNGRLEPLFAFYHRSCLPVFQQQLTSKNWRIAKEFDRFSVKIITLDTSTTINNVNTPKELVFWN</sequence>
<comment type="caution">
    <text evidence="8">Lacks conserved residue(s) required for the propagation of feature annotation.</text>
</comment>
<comment type="function">
    <text evidence="8">Transfers a GMP moiety from GTP to Mo-molybdopterin (Mo-MPT) cofactor (Moco or molybdenum cofactor) to form Mo-molybdopterin guanine dinucleotide (Mo-MGD) cofactor.</text>
</comment>
<dbReference type="SUPFAM" id="SSF53448">
    <property type="entry name" value="Nucleotide-diphospho-sugar transferases"/>
    <property type="match status" value="1"/>
</dbReference>
<evidence type="ECO:0000259" key="9">
    <source>
        <dbReference type="Pfam" id="PF12804"/>
    </source>
</evidence>
<keyword evidence="3 8" id="KW-0479">Metal-binding</keyword>
<feature type="binding site" evidence="8">
    <location>
        <position position="100"/>
    </location>
    <ligand>
        <name>GTP</name>
        <dbReference type="ChEBI" id="CHEBI:37565"/>
    </ligand>
</feature>
<accession>A0ABQ1NKD9</accession>
<evidence type="ECO:0000313" key="11">
    <source>
        <dbReference type="Proteomes" id="UP000630615"/>
    </source>
</evidence>
<evidence type="ECO:0000256" key="5">
    <source>
        <dbReference type="ARBA" id="ARBA00022842"/>
    </source>
</evidence>
<keyword evidence="2 8" id="KW-0808">Transferase</keyword>
<dbReference type="PANTHER" id="PTHR19136">
    <property type="entry name" value="MOLYBDENUM COFACTOR GUANYLYLTRANSFERASE"/>
    <property type="match status" value="1"/>
</dbReference>
<feature type="binding site" evidence="8">
    <location>
        <position position="71"/>
    </location>
    <ligand>
        <name>GTP</name>
        <dbReference type="ChEBI" id="CHEBI:37565"/>
    </ligand>
</feature>
<comment type="catalytic activity">
    <reaction evidence="8">
        <text>Mo-molybdopterin + GTP + H(+) = Mo-molybdopterin guanine dinucleotide + diphosphate</text>
        <dbReference type="Rhea" id="RHEA:34243"/>
        <dbReference type="ChEBI" id="CHEBI:15378"/>
        <dbReference type="ChEBI" id="CHEBI:33019"/>
        <dbReference type="ChEBI" id="CHEBI:37565"/>
        <dbReference type="ChEBI" id="CHEBI:71302"/>
        <dbReference type="ChEBI" id="CHEBI:71310"/>
        <dbReference type="EC" id="2.7.7.77"/>
    </reaction>
</comment>
<comment type="domain">
    <text evidence="8">The N-terminal domain determines nucleotide recognition and specific binding, while the C-terminal domain determines the specific binding to the target protein.</text>
</comment>
<organism evidence="10 11">
    <name type="scientific">Enterococcus wangshanyuanii</name>
    <dbReference type="NCBI Taxonomy" id="2005703"/>
    <lineage>
        <taxon>Bacteria</taxon>
        <taxon>Bacillati</taxon>
        <taxon>Bacillota</taxon>
        <taxon>Bacilli</taxon>
        <taxon>Lactobacillales</taxon>
        <taxon>Enterococcaceae</taxon>
        <taxon>Enterococcus</taxon>
    </lineage>
</organism>
<dbReference type="EMBL" id="BMKI01000001">
    <property type="protein sequence ID" value="GGC77509.1"/>
    <property type="molecule type" value="Genomic_DNA"/>
</dbReference>
<comment type="subcellular location">
    <subcellularLocation>
        <location evidence="8">Cytoplasm</location>
    </subcellularLocation>
</comment>
<dbReference type="Proteomes" id="UP000630615">
    <property type="component" value="Unassembled WGS sequence"/>
</dbReference>
<feature type="binding site" evidence="8">
    <location>
        <begin position="12"/>
        <end position="14"/>
    </location>
    <ligand>
        <name>GTP</name>
        <dbReference type="ChEBI" id="CHEBI:37565"/>
    </ligand>
</feature>
<evidence type="ECO:0000256" key="2">
    <source>
        <dbReference type="ARBA" id="ARBA00022679"/>
    </source>
</evidence>
<keyword evidence="1 8" id="KW-0963">Cytoplasm</keyword>
<name>A0ABQ1NKD9_9ENTE</name>
<keyword evidence="4 8" id="KW-0547">Nucleotide-binding</keyword>
<protein>
    <recommendedName>
        <fullName evidence="8">Probable molybdenum cofactor guanylyltransferase</fullName>
        <shortName evidence="8">MoCo guanylyltransferase</shortName>
        <ecNumber evidence="8">2.7.7.77</ecNumber>
    </recommendedName>
    <alternativeName>
        <fullName evidence="8">GTP:molybdopterin guanylyltransferase</fullName>
    </alternativeName>
    <alternativeName>
        <fullName evidence="8">Mo-MPT guanylyltransferase</fullName>
    </alternativeName>
    <alternativeName>
        <fullName evidence="8">Molybdopterin guanylyltransferase</fullName>
    </alternativeName>
    <alternativeName>
        <fullName evidence="8">Molybdopterin-guanine dinucleotide synthase</fullName>
        <shortName evidence="8">MGD synthase</shortName>
    </alternativeName>
</protein>
<comment type="caution">
    <text evidence="10">The sequence shown here is derived from an EMBL/GenBank/DDBJ whole genome shotgun (WGS) entry which is preliminary data.</text>
</comment>
<feature type="domain" description="MobA-like NTP transferase" evidence="9">
    <location>
        <begin position="9"/>
        <end position="155"/>
    </location>
</feature>
<dbReference type="EC" id="2.7.7.77" evidence="8"/>
<dbReference type="InterPro" id="IPR025877">
    <property type="entry name" value="MobA-like_NTP_Trfase"/>
</dbReference>
<proteinExistence type="inferred from homology"/>
<evidence type="ECO:0000256" key="6">
    <source>
        <dbReference type="ARBA" id="ARBA00023134"/>
    </source>
</evidence>
<keyword evidence="5 8" id="KW-0460">Magnesium</keyword>
<dbReference type="HAMAP" id="MF_00316">
    <property type="entry name" value="MobA"/>
    <property type="match status" value="1"/>
</dbReference>
<dbReference type="Gene3D" id="3.90.550.10">
    <property type="entry name" value="Spore Coat Polysaccharide Biosynthesis Protein SpsA, Chain A"/>
    <property type="match status" value="1"/>
</dbReference>
<dbReference type="InterPro" id="IPR029044">
    <property type="entry name" value="Nucleotide-diphossugar_trans"/>
</dbReference>
<feature type="binding site" evidence="8">
    <location>
        <position position="24"/>
    </location>
    <ligand>
        <name>GTP</name>
        <dbReference type="ChEBI" id="CHEBI:37565"/>
    </ligand>
</feature>
<comment type="similarity">
    <text evidence="8">Belongs to the MobA family.</text>
</comment>
<evidence type="ECO:0000256" key="4">
    <source>
        <dbReference type="ARBA" id="ARBA00022741"/>
    </source>
</evidence>
<feature type="binding site" evidence="8">
    <location>
        <position position="100"/>
    </location>
    <ligand>
        <name>Mg(2+)</name>
        <dbReference type="ChEBI" id="CHEBI:18420"/>
    </ligand>
</feature>
<evidence type="ECO:0000256" key="7">
    <source>
        <dbReference type="ARBA" id="ARBA00023150"/>
    </source>
</evidence>
<evidence type="ECO:0000256" key="3">
    <source>
        <dbReference type="ARBA" id="ARBA00022723"/>
    </source>
</evidence>
<keyword evidence="7 8" id="KW-0501">Molybdenum cofactor biosynthesis</keyword>
<gene>
    <name evidence="8 10" type="primary">mobA</name>
    <name evidence="10" type="ORF">GCM10011573_03970</name>
</gene>
<dbReference type="InterPro" id="IPR013482">
    <property type="entry name" value="Molybde_CF_guanTrfase"/>
</dbReference>
<reference evidence="11" key="1">
    <citation type="journal article" date="2019" name="Int. J. Syst. Evol. Microbiol.">
        <title>The Global Catalogue of Microorganisms (GCM) 10K type strain sequencing project: providing services to taxonomists for standard genome sequencing and annotation.</title>
        <authorList>
            <consortium name="The Broad Institute Genomics Platform"/>
            <consortium name="The Broad Institute Genome Sequencing Center for Infectious Disease"/>
            <person name="Wu L."/>
            <person name="Ma J."/>
        </authorList>
    </citation>
    <scope>NUCLEOTIDE SEQUENCE [LARGE SCALE GENOMIC DNA]</scope>
    <source>
        <strain evidence="11">CGMCC 1.15942</strain>
    </source>
</reference>
<comment type="cofactor">
    <cofactor evidence="8">
        <name>Mg(2+)</name>
        <dbReference type="ChEBI" id="CHEBI:18420"/>
    </cofactor>
</comment>
<keyword evidence="10" id="KW-0548">Nucleotidyltransferase</keyword>